<proteinExistence type="predicted"/>
<reference evidence="1 2" key="1">
    <citation type="journal article" date="2015" name="MBio">
        <title>Genome-Resolved Metagenomic Analysis Reveals Roles for Candidate Phyla and Other Microbial Community Members in Biogeochemical Transformations in Oil Reservoirs.</title>
        <authorList>
            <person name="Hu P."/>
            <person name="Tom L."/>
            <person name="Singh A."/>
            <person name="Thomas B.C."/>
            <person name="Baker B.J."/>
            <person name="Piceno Y.M."/>
            <person name="Andersen G.L."/>
            <person name="Banfield J.F."/>
        </authorList>
    </citation>
    <scope>NUCLEOTIDE SEQUENCE [LARGE SCALE GENOMIC DNA]</scope>
    <source>
        <strain evidence="1">46_16</strain>
    </source>
</reference>
<evidence type="ECO:0008006" key="3">
    <source>
        <dbReference type="Google" id="ProtNLM"/>
    </source>
</evidence>
<evidence type="ECO:0000313" key="1">
    <source>
        <dbReference type="EMBL" id="KUK46663.1"/>
    </source>
</evidence>
<gene>
    <name evidence="1" type="ORF">XD73_0446</name>
</gene>
<dbReference type="AlphaFoldDB" id="A0A124FN31"/>
<organism evidence="1 2">
    <name type="scientific">Anaerolinea thermophila</name>
    <dbReference type="NCBI Taxonomy" id="167964"/>
    <lineage>
        <taxon>Bacteria</taxon>
        <taxon>Bacillati</taxon>
        <taxon>Chloroflexota</taxon>
        <taxon>Anaerolineae</taxon>
        <taxon>Anaerolineales</taxon>
        <taxon>Anaerolineaceae</taxon>
        <taxon>Anaerolinea</taxon>
    </lineage>
</organism>
<dbReference type="EMBL" id="LGFU01000013">
    <property type="protein sequence ID" value="KUK46663.1"/>
    <property type="molecule type" value="Genomic_DNA"/>
</dbReference>
<evidence type="ECO:0000313" key="2">
    <source>
        <dbReference type="Proteomes" id="UP000064249"/>
    </source>
</evidence>
<sequence length="149" mass="15891">MTKRTPLIVGAILGIGLFFLLLATILSIPDIKNEGKPTAILIITPLAATSVPVSEEGNGELAPRQTETALPGVFAVDMRVTVANTGGDGLKVHSEPDIESDTLTIASDGSVWIIIEGPTIKEGRVWWKMWSESSGLTGWAVQDYLTAVY</sequence>
<name>A0A124FN31_9CHLR</name>
<protein>
    <recommendedName>
        <fullName evidence="3">SH3b domain-containing protein</fullName>
    </recommendedName>
</protein>
<accession>A0A124FN31</accession>
<comment type="caution">
    <text evidence="1">The sequence shown here is derived from an EMBL/GenBank/DDBJ whole genome shotgun (WGS) entry which is preliminary data.</text>
</comment>
<dbReference type="Proteomes" id="UP000064249">
    <property type="component" value="Unassembled WGS sequence"/>
</dbReference>